<organism evidence="2 3">
    <name type="scientific">Novosphingobium marinum</name>
    <dbReference type="NCBI Taxonomy" id="1514948"/>
    <lineage>
        <taxon>Bacteria</taxon>
        <taxon>Pseudomonadati</taxon>
        <taxon>Pseudomonadota</taxon>
        <taxon>Alphaproteobacteria</taxon>
        <taxon>Sphingomonadales</taxon>
        <taxon>Sphingomonadaceae</taxon>
        <taxon>Novosphingobium</taxon>
    </lineage>
</organism>
<dbReference type="SUPFAM" id="SSF51197">
    <property type="entry name" value="Clavaminate synthase-like"/>
    <property type="match status" value="1"/>
</dbReference>
<reference evidence="2 3" key="1">
    <citation type="submission" date="2020-07" db="EMBL/GenBank/DDBJ databases">
        <title>Genomic Encyclopedia of Type Strains, Phase IV (KMG-IV): sequencing the most valuable type-strain genomes for metagenomic binning, comparative biology and taxonomic classification.</title>
        <authorList>
            <person name="Goeker M."/>
        </authorList>
    </citation>
    <scope>NUCLEOTIDE SEQUENCE [LARGE SCALE GENOMIC DNA]</scope>
    <source>
        <strain evidence="2 3">DSM 29043</strain>
    </source>
</reference>
<dbReference type="AlphaFoldDB" id="A0A7Y9XY81"/>
<keyword evidence="2" id="KW-0560">Oxidoreductase</keyword>
<keyword evidence="2" id="KW-0223">Dioxygenase</keyword>
<protein>
    <submittedName>
        <fullName evidence="2">Quercetin dioxygenase-like cupin family protein</fullName>
    </submittedName>
</protein>
<sequence>MTDAVFTQAGLAEFGRVYPGEAARLSHRLLDHPLLTLSALEELAAALPGDSVEYNPGDLPVGIAPEDVPAPSLGIAETIRTIADNGSWMVLKRIEQHPPYAELLHALLDEVKPIVEPRTGAMLQTEGFVFVTSPGSVTPFHFDPEHNILLQVRGEKTMTVFPGDETLLRPEVHEAFHLGKHHRNIPWRDDFRHLGREISIAPGEAIHVPVKAPHFVRNGDAVSISLSVTWRSDWSFAEADARAFNHMLRQMGLSPRSPAAFPSHNRTKSLAFRAIRKARATLGLEGRAA</sequence>
<comment type="caution">
    <text evidence="2">The sequence shown here is derived from an EMBL/GenBank/DDBJ whole genome shotgun (WGS) entry which is preliminary data.</text>
</comment>
<evidence type="ECO:0000313" key="2">
    <source>
        <dbReference type="EMBL" id="NYH96792.1"/>
    </source>
</evidence>
<dbReference type="Gene3D" id="2.60.120.650">
    <property type="entry name" value="Cupin"/>
    <property type="match status" value="1"/>
</dbReference>
<dbReference type="PANTHER" id="PTHR12461">
    <property type="entry name" value="HYPOXIA-INDUCIBLE FACTOR 1 ALPHA INHIBITOR-RELATED"/>
    <property type="match status" value="1"/>
</dbReference>
<dbReference type="GO" id="GO:0051213">
    <property type="term" value="F:dioxygenase activity"/>
    <property type="evidence" value="ECO:0007669"/>
    <property type="project" value="UniProtKB-KW"/>
</dbReference>
<dbReference type="SMART" id="SM00558">
    <property type="entry name" value="JmjC"/>
    <property type="match status" value="1"/>
</dbReference>
<dbReference type="PANTHER" id="PTHR12461:SF105">
    <property type="entry name" value="HYPOXIA-INDUCIBLE FACTOR 1-ALPHA INHIBITOR"/>
    <property type="match status" value="1"/>
</dbReference>
<dbReference type="RefSeq" id="WP_179408600.1">
    <property type="nucleotide sequence ID" value="NZ_BMGF01000008.1"/>
</dbReference>
<dbReference type="EMBL" id="JACBZF010000007">
    <property type="protein sequence ID" value="NYH96792.1"/>
    <property type="molecule type" value="Genomic_DNA"/>
</dbReference>
<proteinExistence type="predicted"/>
<dbReference type="InterPro" id="IPR003347">
    <property type="entry name" value="JmjC_dom"/>
</dbReference>
<gene>
    <name evidence="2" type="ORF">FHS75_003143</name>
</gene>
<evidence type="ECO:0000259" key="1">
    <source>
        <dbReference type="PROSITE" id="PS51184"/>
    </source>
</evidence>
<dbReference type="Pfam" id="PF13621">
    <property type="entry name" value="Cupin_8"/>
    <property type="match status" value="1"/>
</dbReference>
<name>A0A7Y9XY81_9SPHN</name>
<accession>A0A7Y9XY81</accession>
<dbReference type="Proteomes" id="UP000522081">
    <property type="component" value="Unassembled WGS sequence"/>
</dbReference>
<dbReference type="PROSITE" id="PS51184">
    <property type="entry name" value="JMJC"/>
    <property type="match status" value="1"/>
</dbReference>
<dbReference type="InterPro" id="IPR041667">
    <property type="entry name" value="Cupin_8"/>
</dbReference>
<keyword evidence="3" id="KW-1185">Reference proteome</keyword>
<feature type="domain" description="JmjC" evidence="1">
    <location>
        <begin position="86"/>
        <end position="247"/>
    </location>
</feature>
<evidence type="ECO:0000313" key="3">
    <source>
        <dbReference type="Proteomes" id="UP000522081"/>
    </source>
</evidence>